<evidence type="ECO:0000256" key="2">
    <source>
        <dbReference type="ARBA" id="ARBA00023125"/>
    </source>
</evidence>
<keyword evidence="2" id="KW-0238">DNA-binding</keyword>
<keyword evidence="1" id="KW-0805">Transcription regulation</keyword>
<evidence type="ECO:0000259" key="5">
    <source>
        <dbReference type="PROSITE" id="PS51063"/>
    </source>
</evidence>
<organism evidence="6 7">
    <name type="scientific">Methylobacterium marchantiae</name>
    <dbReference type="NCBI Taxonomy" id="600331"/>
    <lineage>
        <taxon>Bacteria</taxon>
        <taxon>Pseudomonadati</taxon>
        <taxon>Pseudomonadota</taxon>
        <taxon>Alphaproteobacteria</taxon>
        <taxon>Hyphomicrobiales</taxon>
        <taxon>Methylobacteriaceae</taxon>
        <taxon>Methylobacterium</taxon>
    </lineage>
</organism>
<feature type="domain" description="Cyclic nucleotide-binding" evidence="4">
    <location>
        <begin position="5"/>
        <end position="127"/>
    </location>
</feature>
<dbReference type="PROSITE" id="PS51063">
    <property type="entry name" value="HTH_CRP_2"/>
    <property type="match status" value="1"/>
</dbReference>
<evidence type="ECO:0000256" key="1">
    <source>
        <dbReference type="ARBA" id="ARBA00023015"/>
    </source>
</evidence>
<dbReference type="InterPro" id="IPR036390">
    <property type="entry name" value="WH_DNA-bd_sf"/>
</dbReference>
<name>A0ABW3WVD7_9HYPH</name>
<proteinExistence type="predicted"/>
<dbReference type="PANTHER" id="PTHR24567:SF68">
    <property type="entry name" value="DNA-BINDING TRANSCRIPTIONAL DUAL REGULATOR CRP"/>
    <property type="match status" value="1"/>
</dbReference>
<dbReference type="SUPFAM" id="SSF46785">
    <property type="entry name" value="Winged helix' DNA-binding domain"/>
    <property type="match status" value="1"/>
</dbReference>
<feature type="domain" description="HTH crp-type" evidence="5">
    <location>
        <begin position="141"/>
        <end position="218"/>
    </location>
</feature>
<accession>A0ABW3WVD7</accession>
<dbReference type="SUPFAM" id="SSF51206">
    <property type="entry name" value="cAMP-binding domain-like"/>
    <property type="match status" value="1"/>
</dbReference>
<dbReference type="Gene3D" id="1.10.10.10">
    <property type="entry name" value="Winged helix-like DNA-binding domain superfamily/Winged helix DNA-binding domain"/>
    <property type="match status" value="1"/>
</dbReference>
<reference evidence="7" key="1">
    <citation type="journal article" date="2019" name="Int. J. Syst. Evol. Microbiol.">
        <title>The Global Catalogue of Microorganisms (GCM) 10K type strain sequencing project: providing services to taxonomists for standard genome sequencing and annotation.</title>
        <authorList>
            <consortium name="The Broad Institute Genomics Platform"/>
            <consortium name="The Broad Institute Genome Sequencing Center for Infectious Disease"/>
            <person name="Wu L."/>
            <person name="Ma J."/>
        </authorList>
    </citation>
    <scope>NUCLEOTIDE SEQUENCE [LARGE SCALE GENOMIC DNA]</scope>
    <source>
        <strain evidence="7">CCUG 56108</strain>
    </source>
</reference>
<keyword evidence="3" id="KW-0804">Transcription</keyword>
<dbReference type="PROSITE" id="PS50042">
    <property type="entry name" value="CNMP_BINDING_3"/>
    <property type="match status" value="1"/>
</dbReference>
<dbReference type="EMBL" id="JBHTND010000005">
    <property type="protein sequence ID" value="MFD1301137.1"/>
    <property type="molecule type" value="Genomic_DNA"/>
</dbReference>
<evidence type="ECO:0000259" key="4">
    <source>
        <dbReference type="PROSITE" id="PS50042"/>
    </source>
</evidence>
<dbReference type="Gene3D" id="2.60.120.10">
    <property type="entry name" value="Jelly Rolls"/>
    <property type="match status" value="1"/>
</dbReference>
<gene>
    <name evidence="6" type="ORF">ACFQ4G_06005</name>
</gene>
<dbReference type="InterPro" id="IPR018490">
    <property type="entry name" value="cNMP-bd_dom_sf"/>
</dbReference>
<protein>
    <submittedName>
        <fullName evidence="6">Crp/Fnr family transcriptional regulator</fullName>
    </submittedName>
</protein>
<dbReference type="InterPro" id="IPR000595">
    <property type="entry name" value="cNMP-bd_dom"/>
</dbReference>
<evidence type="ECO:0000313" key="7">
    <source>
        <dbReference type="Proteomes" id="UP001597176"/>
    </source>
</evidence>
<sequence length="218" mass="24039">MPRKPLKKIDFGEVLQNLGAGTAEYFLDDKSIFYNQGDSAEALFYVVAGQVKLVAFSVSGKEAIIGICGNGQFFGEGCLIAGQSKRPSDAVAIGPATVLKIEKKLVLRLLRDDQAFSNSFLAHLLARSKRIEDDLIDQLFNSSEKRLARTLLLLANFDKDDASLAVIPRLSQASLAQMVGASRPRVSQFLNKFRELGFIEYNGDIRVNRSLIKVLLKD</sequence>
<dbReference type="InterPro" id="IPR014710">
    <property type="entry name" value="RmlC-like_jellyroll"/>
</dbReference>
<dbReference type="Pfam" id="PF13545">
    <property type="entry name" value="HTH_Crp_2"/>
    <property type="match status" value="1"/>
</dbReference>
<dbReference type="InterPro" id="IPR050397">
    <property type="entry name" value="Env_Response_Regulators"/>
</dbReference>
<dbReference type="CDD" id="cd00038">
    <property type="entry name" value="CAP_ED"/>
    <property type="match status" value="1"/>
</dbReference>
<dbReference type="Proteomes" id="UP001597176">
    <property type="component" value="Unassembled WGS sequence"/>
</dbReference>
<dbReference type="InterPro" id="IPR012318">
    <property type="entry name" value="HTH_CRP"/>
</dbReference>
<evidence type="ECO:0000256" key="3">
    <source>
        <dbReference type="ARBA" id="ARBA00023163"/>
    </source>
</evidence>
<comment type="caution">
    <text evidence="6">The sequence shown here is derived from an EMBL/GenBank/DDBJ whole genome shotgun (WGS) entry which is preliminary data.</text>
</comment>
<dbReference type="SMART" id="SM00100">
    <property type="entry name" value="cNMP"/>
    <property type="match status" value="1"/>
</dbReference>
<keyword evidence="7" id="KW-1185">Reference proteome</keyword>
<dbReference type="Pfam" id="PF00027">
    <property type="entry name" value="cNMP_binding"/>
    <property type="match status" value="1"/>
</dbReference>
<dbReference type="InterPro" id="IPR036388">
    <property type="entry name" value="WH-like_DNA-bd_sf"/>
</dbReference>
<dbReference type="PANTHER" id="PTHR24567">
    <property type="entry name" value="CRP FAMILY TRANSCRIPTIONAL REGULATORY PROTEIN"/>
    <property type="match status" value="1"/>
</dbReference>
<dbReference type="RefSeq" id="WP_238204685.1">
    <property type="nucleotide sequence ID" value="NZ_JBHTND010000005.1"/>
</dbReference>
<evidence type="ECO:0000313" key="6">
    <source>
        <dbReference type="EMBL" id="MFD1301137.1"/>
    </source>
</evidence>